<evidence type="ECO:0000256" key="1">
    <source>
        <dbReference type="ARBA" id="ARBA00010617"/>
    </source>
</evidence>
<dbReference type="InterPro" id="IPR001128">
    <property type="entry name" value="Cyt_P450"/>
</dbReference>
<protein>
    <recommendedName>
        <fullName evidence="9">Cytochrome P450 1A1</fullName>
    </recommendedName>
</protein>
<keyword evidence="2" id="KW-0349">Heme</keyword>
<dbReference type="PANTHER" id="PTHR24289:SF1">
    <property type="entry name" value="STEROID 17-ALPHA-HYDROXYLASE_17,20 LYASE"/>
    <property type="match status" value="1"/>
</dbReference>
<dbReference type="InterPro" id="IPR036396">
    <property type="entry name" value="Cyt_P450_sf"/>
</dbReference>
<keyword evidence="3" id="KW-0479">Metal-binding</keyword>
<accession>A0A8W8LY09</accession>
<comment type="similarity">
    <text evidence="1">Belongs to the cytochrome P450 family.</text>
</comment>
<reference evidence="7" key="1">
    <citation type="submission" date="2022-08" db="UniProtKB">
        <authorList>
            <consortium name="EnsemblMetazoa"/>
        </authorList>
    </citation>
    <scope>IDENTIFICATION</scope>
    <source>
        <strain evidence="7">05x7-T-G4-1.051#20</strain>
    </source>
</reference>
<proteinExistence type="inferred from homology"/>
<dbReference type="SUPFAM" id="SSF48264">
    <property type="entry name" value="Cytochrome P450"/>
    <property type="match status" value="2"/>
</dbReference>
<evidence type="ECO:0000256" key="3">
    <source>
        <dbReference type="ARBA" id="ARBA00022723"/>
    </source>
</evidence>
<dbReference type="GO" id="GO:0042446">
    <property type="term" value="P:hormone biosynthetic process"/>
    <property type="evidence" value="ECO:0007669"/>
    <property type="project" value="TreeGrafter"/>
</dbReference>
<dbReference type="PANTHER" id="PTHR24289">
    <property type="entry name" value="STEROID 17-ALPHA-HYDROXYLASE/17,20 LYASE"/>
    <property type="match status" value="1"/>
</dbReference>
<dbReference type="PRINTS" id="PR00463">
    <property type="entry name" value="EP450I"/>
</dbReference>
<evidence type="ECO:0000256" key="6">
    <source>
        <dbReference type="ARBA" id="ARBA00023033"/>
    </source>
</evidence>
<keyword evidence="4" id="KW-0560">Oxidoreductase</keyword>
<evidence type="ECO:0000256" key="2">
    <source>
        <dbReference type="ARBA" id="ARBA00022617"/>
    </source>
</evidence>
<evidence type="ECO:0000256" key="4">
    <source>
        <dbReference type="ARBA" id="ARBA00023002"/>
    </source>
</evidence>
<keyword evidence="8" id="KW-1185">Reference proteome</keyword>
<evidence type="ECO:0000313" key="8">
    <source>
        <dbReference type="Proteomes" id="UP000005408"/>
    </source>
</evidence>
<evidence type="ECO:0000256" key="5">
    <source>
        <dbReference type="ARBA" id="ARBA00023004"/>
    </source>
</evidence>
<evidence type="ECO:0008006" key="9">
    <source>
        <dbReference type="Google" id="ProtNLM"/>
    </source>
</evidence>
<dbReference type="PRINTS" id="PR00385">
    <property type="entry name" value="P450"/>
</dbReference>
<dbReference type="PROSITE" id="PS00086">
    <property type="entry name" value="CYTOCHROME_P450"/>
    <property type="match status" value="1"/>
</dbReference>
<evidence type="ECO:0000313" key="7">
    <source>
        <dbReference type="EnsemblMetazoa" id="G30142.1:cds"/>
    </source>
</evidence>
<dbReference type="InterPro" id="IPR017972">
    <property type="entry name" value="Cyt_P450_CS"/>
</dbReference>
<dbReference type="GO" id="GO:0042448">
    <property type="term" value="P:progesterone metabolic process"/>
    <property type="evidence" value="ECO:0007669"/>
    <property type="project" value="TreeGrafter"/>
</dbReference>
<dbReference type="Gene3D" id="1.10.630.10">
    <property type="entry name" value="Cytochrome P450"/>
    <property type="match status" value="2"/>
</dbReference>
<dbReference type="GO" id="GO:0004508">
    <property type="term" value="F:steroid 17-alpha-monooxygenase activity"/>
    <property type="evidence" value="ECO:0007669"/>
    <property type="project" value="TreeGrafter"/>
</dbReference>
<dbReference type="GO" id="GO:0020037">
    <property type="term" value="F:heme binding"/>
    <property type="evidence" value="ECO:0007669"/>
    <property type="project" value="InterPro"/>
</dbReference>
<name>A0A8W8LY09_MAGGI</name>
<keyword evidence="5" id="KW-0408">Iron</keyword>
<dbReference type="GO" id="GO:0005506">
    <property type="term" value="F:iron ion binding"/>
    <property type="evidence" value="ECO:0007669"/>
    <property type="project" value="InterPro"/>
</dbReference>
<sequence>MLLYVLGVILLIVCIKITIKSYFGEKHGPPGPKGYPFFGVIFEVDISKLHEKLYEWTQQYGDVFQFQMLGKKFICINSVDVLRETFFKEPCATISAARPPTFVGKYVIRNYTDVIFSSPSPPWTKRRKLVHRLLHTYGEGISSLENQVLQNLLYFKGKVKDTNSANVNPFEIVDEFILSTIETLFIGRRFGREGPLQPLMKIEEELGNRLSSPGTDAVYSAAPFLRFLPLPMSLIFHEVKSVHQRILDTLETLSKEDCEEKGIYHTLKEATEEKDENGEPCINEDNIYGILFNLAGAGYLTTRGTLLSVIQILAKRPGLQKLLQKEVDEVIGRDRNPRLSDRSKCPLLEAVVMETLRYISHVPVFVLHSTSQSTTIGGYNVEKDTVIVPNSWTMHHSEKHWDEPFRFKPERFLDRDGMLLPATNPVRKRFAAFGLGKRDHRQYAFRTLNETVDNMLEYVLCVAVLIACIFIALQSYTGAKDRPPGPKGYPFLGVVFEVDPPTLYKKLYEWTKQYGDVFQFQMLGKTFVSINSVEVLRETFLQEPCATISASRPPTFFGKYFFRNYTDLILASPSASWEKRRKFVHHLLHVYGEGKASLENQVLQNLIYFKENVRKTISNNVNPFEFVDDFLLSSIEVLYIGRRFGKDGPLQSLIKLEQDIGNRLANPGTDTVFSALPFLRFLPIPISFSFHKAKSVHQQILDTLETLSKEACEERGIYHTLKEALNEKDENGEIWLNDDNLYGILYNIAGAAYLTTRGTLLSVIQLLAKRPQLQKSLQREVDEVIGRDREPRFSDRKKCPLMEAVVTETLRYIAHSPVYVLHSTSQPTTIGGYSVEKDTVIIPNSWTMHHSEKYWDDPFSFKPERFLDEDGQLLPATDPVRKRFAAFGLGRRSCIGEVFAKSRIFLFLSSLLQMVTIAEPEGIPLLDLDPRDMVPGIVLQPQEYEVRFLLR</sequence>
<organism evidence="7 8">
    <name type="scientific">Magallana gigas</name>
    <name type="common">Pacific oyster</name>
    <name type="synonym">Crassostrea gigas</name>
    <dbReference type="NCBI Taxonomy" id="29159"/>
    <lineage>
        <taxon>Eukaryota</taxon>
        <taxon>Metazoa</taxon>
        <taxon>Spiralia</taxon>
        <taxon>Lophotrochozoa</taxon>
        <taxon>Mollusca</taxon>
        <taxon>Bivalvia</taxon>
        <taxon>Autobranchia</taxon>
        <taxon>Pteriomorphia</taxon>
        <taxon>Ostreida</taxon>
        <taxon>Ostreoidea</taxon>
        <taxon>Ostreidae</taxon>
        <taxon>Magallana</taxon>
    </lineage>
</organism>
<dbReference type="FunFam" id="1.10.630.10:FF:000094">
    <property type="entry name" value="cytochrome P450 2J6-like"/>
    <property type="match status" value="1"/>
</dbReference>
<dbReference type="Pfam" id="PF00067">
    <property type="entry name" value="p450"/>
    <property type="match status" value="2"/>
</dbReference>
<dbReference type="EnsemblMetazoa" id="G30142.1">
    <property type="protein sequence ID" value="G30142.1:cds"/>
    <property type="gene ID" value="G30142"/>
</dbReference>
<keyword evidence="6" id="KW-0503">Monooxygenase</keyword>
<dbReference type="AlphaFoldDB" id="A0A8W8LY09"/>
<dbReference type="InterPro" id="IPR002401">
    <property type="entry name" value="Cyt_P450_E_grp-I"/>
</dbReference>
<dbReference type="Proteomes" id="UP000005408">
    <property type="component" value="Unassembled WGS sequence"/>
</dbReference>